<comment type="function">
    <text evidence="10">Aspartyl-tRNA synthetase with relaxed tRNA specificity since it is able to aspartylate not only its cognate tRNA(Asp) but also tRNA(Asn). Reaction proceeds in two steps: L-aspartate is first activated by ATP to form Asp-AMP and then transferred to the acceptor end of tRNA(Asp/Asn).</text>
</comment>
<dbReference type="EMBL" id="CP003117">
    <property type="protein sequence ID" value="AET63462.1"/>
    <property type="molecule type" value="Genomic_DNA"/>
</dbReference>
<feature type="binding site" evidence="10">
    <location>
        <position position="397"/>
    </location>
    <ligand>
        <name>Mg(2+)</name>
        <dbReference type="ChEBI" id="CHEBI:18420"/>
        <label>2</label>
    </ligand>
</feature>
<organism evidence="12 13">
    <name type="scientific">Methanothrix harundinacea (strain 6Ac)</name>
    <name type="common">Methanosaeta harundinacea</name>
    <dbReference type="NCBI Taxonomy" id="1110509"/>
    <lineage>
        <taxon>Archaea</taxon>
        <taxon>Methanobacteriati</taxon>
        <taxon>Methanobacteriota</taxon>
        <taxon>Stenosarchaea group</taxon>
        <taxon>Methanomicrobia</taxon>
        <taxon>Methanotrichales</taxon>
        <taxon>Methanotrichaceae</taxon>
        <taxon>Methanothrix</taxon>
    </lineage>
</organism>
<keyword evidence="13" id="KW-1185">Reference proteome</keyword>
<gene>
    <name evidence="10" type="primary">aspS</name>
    <name evidence="12" type="ordered locus">Mhar_0069</name>
</gene>
<dbReference type="PANTHER" id="PTHR43450">
    <property type="entry name" value="ASPARTYL-TRNA SYNTHETASE"/>
    <property type="match status" value="1"/>
</dbReference>
<dbReference type="InterPro" id="IPR012340">
    <property type="entry name" value="NA-bd_OB-fold"/>
</dbReference>
<evidence type="ECO:0000256" key="1">
    <source>
        <dbReference type="ARBA" id="ARBA00004496"/>
    </source>
</evidence>
<protein>
    <recommendedName>
        <fullName evidence="10">Aspartate--tRNA(Asp/Asn) ligase</fullName>
        <ecNumber evidence="10">6.1.1.23</ecNumber>
    </recommendedName>
    <alternativeName>
        <fullName evidence="10">Aspartyl-tRNA synthetase</fullName>
        <shortName evidence="10">AspRS</shortName>
    </alternativeName>
    <alternativeName>
        <fullName evidence="10">Non-discriminating aspartyl-tRNA synthetase</fullName>
        <shortName evidence="10">ND-AspRS</shortName>
    </alternativeName>
</protein>
<evidence type="ECO:0000256" key="3">
    <source>
        <dbReference type="ARBA" id="ARBA00022490"/>
    </source>
</evidence>
<dbReference type="InterPro" id="IPR006195">
    <property type="entry name" value="aa-tRNA-synth_II"/>
</dbReference>
<dbReference type="NCBIfam" id="NF003483">
    <property type="entry name" value="PRK05159.1"/>
    <property type="match status" value="1"/>
</dbReference>
<dbReference type="PATRIC" id="fig|1110509.7.peg.74"/>
<name>G7WK21_METH6</name>
<dbReference type="SUPFAM" id="SSF50249">
    <property type="entry name" value="Nucleic acid-binding proteins"/>
    <property type="match status" value="1"/>
</dbReference>
<dbReference type="InterPro" id="IPR004365">
    <property type="entry name" value="NA-bd_OB_tRNA"/>
</dbReference>
<accession>G7WK21</accession>
<dbReference type="Gene3D" id="3.30.930.10">
    <property type="entry name" value="Bira Bifunctional Protein, Domain 2"/>
    <property type="match status" value="1"/>
</dbReference>
<dbReference type="GO" id="GO:0050560">
    <property type="term" value="F:aspartate-tRNA(Asn) ligase activity"/>
    <property type="evidence" value="ECO:0007669"/>
    <property type="project" value="UniProtKB-EC"/>
</dbReference>
<feature type="binding site" evidence="10">
    <location>
        <position position="401"/>
    </location>
    <ligand>
        <name>L-aspartate</name>
        <dbReference type="ChEBI" id="CHEBI:29991"/>
    </ligand>
</feature>
<dbReference type="Gene3D" id="2.40.50.140">
    <property type="entry name" value="Nucleic acid-binding proteins"/>
    <property type="match status" value="1"/>
</dbReference>
<feature type="binding site" evidence="10">
    <location>
        <begin position="252"/>
        <end position="254"/>
    </location>
    <ligand>
        <name>ATP</name>
        <dbReference type="ChEBI" id="CHEBI:30616"/>
    </ligand>
</feature>
<dbReference type="InterPro" id="IPR002312">
    <property type="entry name" value="Asp/Asn-tRNA-synth_IIb"/>
</dbReference>
<feature type="region of interest" description="Aspartate" evidence="10">
    <location>
        <begin position="230"/>
        <end position="233"/>
    </location>
</feature>
<comment type="cofactor">
    <cofactor evidence="10">
        <name>Mg(2+)</name>
        <dbReference type="ChEBI" id="CHEBI:18420"/>
    </cofactor>
    <text evidence="10">Binds 3 Mg(2+) cations per subunit. The strongest magnesium site (Mg1) is bound to the beta- and gamma-phosphates of ATP and four water molecules complete its coordination sphere.</text>
</comment>
<evidence type="ECO:0000256" key="9">
    <source>
        <dbReference type="ARBA" id="ARBA00023146"/>
    </source>
</evidence>
<feature type="binding site" evidence="10">
    <location>
        <position position="394"/>
    </location>
    <ligand>
        <name>ATP</name>
        <dbReference type="ChEBI" id="CHEBI:30616"/>
    </ligand>
</feature>
<evidence type="ECO:0000259" key="11">
    <source>
        <dbReference type="PROSITE" id="PS50862"/>
    </source>
</evidence>
<evidence type="ECO:0000256" key="6">
    <source>
        <dbReference type="ARBA" id="ARBA00022840"/>
    </source>
</evidence>
<dbReference type="PROSITE" id="PS50862">
    <property type="entry name" value="AA_TRNA_LIGASE_II"/>
    <property type="match status" value="1"/>
</dbReference>
<feature type="binding site" evidence="10">
    <location>
        <position position="397"/>
    </location>
    <ligand>
        <name>L-aspartate</name>
        <dbReference type="ChEBI" id="CHEBI:29991"/>
    </ligand>
</feature>
<feature type="binding site" evidence="10">
    <location>
        <position position="208"/>
    </location>
    <ligand>
        <name>L-aspartate</name>
        <dbReference type="ChEBI" id="CHEBI:29991"/>
    </ligand>
</feature>
<dbReference type="KEGG" id="mhi:Mhar_0069"/>
<evidence type="ECO:0000256" key="10">
    <source>
        <dbReference type="HAMAP-Rule" id="MF_02075"/>
    </source>
</evidence>
<dbReference type="HAMAP" id="MF_02075">
    <property type="entry name" value="Asp_tRNA_synth_type2"/>
    <property type="match status" value="1"/>
</dbReference>
<dbReference type="GO" id="GO:0000287">
    <property type="term" value="F:magnesium ion binding"/>
    <property type="evidence" value="ECO:0007669"/>
    <property type="project" value="UniProtKB-UniRule"/>
</dbReference>
<dbReference type="NCBIfam" id="TIGR00458">
    <property type="entry name" value="aspS_nondisc"/>
    <property type="match status" value="1"/>
</dbReference>
<keyword evidence="4 10" id="KW-0436">Ligase</keyword>
<keyword evidence="8 10" id="KW-0648">Protein biosynthesis</keyword>
<comment type="caution">
    <text evidence="10">Lacks conserved residue(s) required for the propagation of feature annotation.</text>
</comment>
<feature type="binding site" evidence="10">
    <location>
        <position position="394"/>
    </location>
    <ligand>
        <name>Mg(2+)</name>
        <dbReference type="ChEBI" id="CHEBI:18420"/>
        <label>2</label>
    </ligand>
</feature>
<feature type="binding site" evidence="10">
    <location>
        <position position="252"/>
    </location>
    <ligand>
        <name>L-aspartate</name>
        <dbReference type="ChEBI" id="CHEBI:29991"/>
    </ligand>
</feature>
<dbReference type="SUPFAM" id="SSF55681">
    <property type="entry name" value="Class II aaRS and biotin synthetases"/>
    <property type="match status" value="1"/>
</dbReference>
<evidence type="ECO:0000313" key="13">
    <source>
        <dbReference type="Proteomes" id="UP000005877"/>
    </source>
</evidence>
<dbReference type="InterPro" id="IPR045864">
    <property type="entry name" value="aa-tRNA-synth_II/BPL/LPL"/>
</dbReference>
<proteinExistence type="inferred from homology"/>
<feature type="binding site" evidence="10">
    <location>
        <begin position="260"/>
        <end position="262"/>
    </location>
    <ligand>
        <name>ATP</name>
        <dbReference type="ChEBI" id="CHEBI:30616"/>
    </ligand>
</feature>
<dbReference type="EC" id="6.1.1.23" evidence="10"/>
<dbReference type="Proteomes" id="UP000005877">
    <property type="component" value="Chromosome"/>
</dbReference>
<comment type="subcellular location">
    <subcellularLocation>
        <location evidence="1 10">Cytoplasm</location>
    </subcellularLocation>
</comment>
<dbReference type="PRINTS" id="PR01042">
    <property type="entry name" value="TRNASYNTHASP"/>
</dbReference>
<evidence type="ECO:0000256" key="4">
    <source>
        <dbReference type="ARBA" id="ARBA00022598"/>
    </source>
</evidence>
<evidence type="ECO:0000256" key="8">
    <source>
        <dbReference type="ARBA" id="ARBA00022917"/>
    </source>
</evidence>
<evidence type="ECO:0000256" key="5">
    <source>
        <dbReference type="ARBA" id="ARBA00022741"/>
    </source>
</evidence>
<dbReference type="FunFam" id="3.30.930.10:FF:000038">
    <property type="entry name" value="Aspartate--tRNA ligase"/>
    <property type="match status" value="1"/>
</dbReference>
<comment type="subunit">
    <text evidence="10">Homodimer.</text>
</comment>
<keyword evidence="10" id="KW-0479">Metal-binding</keyword>
<keyword evidence="7 10" id="KW-0460">Magnesium</keyword>
<dbReference type="GO" id="GO:0004815">
    <property type="term" value="F:aspartate-tRNA ligase activity"/>
    <property type="evidence" value="ECO:0007669"/>
    <property type="project" value="UniProtKB-UniRule"/>
</dbReference>
<sequence>MNGLSYLALLDGGGRSPPLSICGLLLYQNPILPSVTFLVLRTHYSGDILPEMDGSEVTLAGWAHEVRDLGGICFLVLRDREGFAQVTLVAKKVDKDLLERVRRLSRESVLLVRGRVKGEPKAPRGYEIIPSEIDLLNEAESPLPMDPTGKVGADLDTRLDSRFIDLRRPPVLAVFRIESEVLRSFREFFSENGFIEVCTPKVVATATEGGTALFPITYFEREAFLNQSPQLYKQMLMSAGLDRVFEIGPIFRAEEHDTRRHLNEAISIDVEVSFADEEDVMALLERAMAKAYTDVADRCQKDLSALGVDLAAPKTPFKRVTYTEALKIANEGRENEIEWGDDLDTEAERAIGSAIGEHYFMTEWPTTIKPYYTQPYEDRPEISRGFDLMHPTMELASGAQRVHDPALLVEKIRRQGLDPEGFEFYLRAFRFGMPPHAGWGLGLGRVVLTMLGLENIRDAVLFPRDRRRLVP</sequence>
<comment type="catalytic activity">
    <reaction evidence="10">
        <text>tRNA(Asx) + L-aspartate + ATP = L-aspartyl-tRNA(Asx) + AMP + diphosphate</text>
        <dbReference type="Rhea" id="RHEA:18349"/>
        <dbReference type="Rhea" id="RHEA-COMP:9710"/>
        <dbReference type="Rhea" id="RHEA-COMP:9711"/>
        <dbReference type="ChEBI" id="CHEBI:29991"/>
        <dbReference type="ChEBI" id="CHEBI:30616"/>
        <dbReference type="ChEBI" id="CHEBI:33019"/>
        <dbReference type="ChEBI" id="CHEBI:78442"/>
        <dbReference type="ChEBI" id="CHEBI:78516"/>
        <dbReference type="ChEBI" id="CHEBI:456215"/>
        <dbReference type="EC" id="6.1.1.23"/>
    </reaction>
</comment>
<reference evidence="12 13" key="1">
    <citation type="journal article" date="2012" name="PLoS ONE">
        <title>The genome characteristics and predicted function of methyl-group oxidation pathway in the obligate aceticlastic methanogens, Methanosaeta spp.</title>
        <authorList>
            <person name="Zhu J."/>
            <person name="Zheng H."/>
            <person name="Ai G."/>
            <person name="Zhang G."/>
            <person name="Liu D."/>
            <person name="Liu X."/>
            <person name="Dong X."/>
        </authorList>
    </citation>
    <scope>NUCLEOTIDE SEQUENCE [LARGE SCALE GENOMIC DNA]</scope>
    <source>
        <strain evidence="12 13">6Ac</strain>
    </source>
</reference>
<evidence type="ECO:0000313" key="12">
    <source>
        <dbReference type="EMBL" id="AET63462.1"/>
    </source>
</evidence>
<dbReference type="CDD" id="cd04316">
    <property type="entry name" value="ND_PkAspRS_like_N"/>
    <property type="match status" value="1"/>
</dbReference>
<dbReference type="Pfam" id="PF00152">
    <property type="entry name" value="tRNA-synt_2"/>
    <property type="match status" value="1"/>
</dbReference>
<keyword evidence="3 10" id="KW-0963">Cytoplasm</keyword>
<feature type="domain" description="Aminoacyl-transfer RNA synthetases class-II family profile" evidence="11">
    <location>
        <begin position="175"/>
        <end position="471"/>
    </location>
</feature>
<feature type="site" description="Important for tRNA non-discrimination" evidence="10">
    <location>
        <position position="123"/>
    </location>
</feature>
<dbReference type="GO" id="GO:0005829">
    <property type="term" value="C:cytosol"/>
    <property type="evidence" value="ECO:0007669"/>
    <property type="project" value="TreeGrafter"/>
</dbReference>
<evidence type="ECO:0000256" key="7">
    <source>
        <dbReference type="ARBA" id="ARBA00022842"/>
    </source>
</evidence>
<dbReference type="GO" id="GO:0003723">
    <property type="term" value="F:RNA binding"/>
    <property type="evidence" value="ECO:0007669"/>
    <property type="project" value="TreeGrafter"/>
</dbReference>
<dbReference type="HOGENOM" id="CLU_004553_2_1_2"/>
<dbReference type="PANTHER" id="PTHR43450:SF1">
    <property type="entry name" value="ASPARTATE--TRNA LIGASE, CYTOPLASMIC"/>
    <property type="match status" value="1"/>
</dbReference>
<dbReference type="GO" id="GO:0005524">
    <property type="term" value="F:ATP binding"/>
    <property type="evidence" value="ECO:0007669"/>
    <property type="project" value="UniProtKB-UniRule"/>
</dbReference>
<feature type="binding site" evidence="10">
    <location>
        <position position="394"/>
    </location>
    <ligand>
        <name>Mg(2+)</name>
        <dbReference type="ChEBI" id="CHEBI:18420"/>
        <label>3</label>
    </ligand>
</feature>
<keyword evidence="6 10" id="KW-0067">ATP-binding</keyword>
<dbReference type="GO" id="GO:0006422">
    <property type="term" value="P:aspartyl-tRNA aminoacylation"/>
    <property type="evidence" value="ECO:0007669"/>
    <property type="project" value="UniProtKB-UniRule"/>
</dbReference>
<dbReference type="InterPro" id="IPR004364">
    <property type="entry name" value="Aa-tRNA-synt_II"/>
</dbReference>
<feature type="binding site" evidence="10">
    <location>
        <begin position="442"/>
        <end position="445"/>
    </location>
    <ligand>
        <name>ATP</name>
        <dbReference type="ChEBI" id="CHEBI:30616"/>
    </ligand>
</feature>
<dbReference type="InterPro" id="IPR004523">
    <property type="entry name" value="Asp-tRNA_synthase_2"/>
</dbReference>
<evidence type="ECO:0000256" key="2">
    <source>
        <dbReference type="ARBA" id="ARBA00005312"/>
    </source>
</evidence>
<keyword evidence="9 10" id="KW-0030">Aminoacyl-tRNA synthetase</keyword>
<dbReference type="Pfam" id="PF01336">
    <property type="entry name" value="tRNA_anti-codon"/>
    <property type="match status" value="1"/>
</dbReference>
<dbReference type="STRING" id="1110509.Mhar_0069"/>
<keyword evidence="5 10" id="KW-0547">Nucleotide-binding</keyword>
<dbReference type="GO" id="GO:0017101">
    <property type="term" value="C:aminoacyl-tRNA synthetase multienzyme complex"/>
    <property type="evidence" value="ECO:0007669"/>
    <property type="project" value="TreeGrafter"/>
</dbReference>
<dbReference type="CDD" id="cd00776">
    <property type="entry name" value="AsxRS_core"/>
    <property type="match status" value="1"/>
</dbReference>
<dbReference type="AlphaFoldDB" id="G7WK21"/>
<comment type="similarity">
    <text evidence="2 10">Belongs to the class-II aminoacyl-tRNA synthetase family. Type 2 subfamily.</text>
</comment>